<accession>A0ABD1NZC4</accession>
<gene>
    <name evidence="2" type="ORF">Adt_46554</name>
</gene>
<protein>
    <submittedName>
        <fullName evidence="2">Uncharacterized protein</fullName>
    </submittedName>
</protein>
<dbReference type="EMBL" id="JBFOLK010000081">
    <property type="protein sequence ID" value="KAL2456970.1"/>
    <property type="molecule type" value="Genomic_DNA"/>
</dbReference>
<dbReference type="AlphaFoldDB" id="A0ABD1NZC4"/>
<evidence type="ECO:0000313" key="2">
    <source>
        <dbReference type="EMBL" id="KAL2456970.1"/>
    </source>
</evidence>
<organism evidence="2 3">
    <name type="scientific">Abeliophyllum distichum</name>
    <dbReference type="NCBI Taxonomy" id="126358"/>
    <lineage>
        <taxon>Eukaryota</taxon>
        <taxon>Viridiplantae</taxon>
        <taxon>Streptophyta</taxon>
        <taxon>Embryophyta</taxon>
        <taxon>Tracheophyta</taxon>
        <taxon>Spermatophyta</taxon>
        <taxon>Magnoliopsida</taxon>
        <taxon>eudicotyledons</taxon>
        <taxon>Gunneridae</taxon>
        <taxon>Pentapetalae</taxon>
        <taxon>asterids</taxon>
        <taxon>lamiids</taxon>
        <taxon>Lamiales</taxon>
        <taxon>Oleaceae</taxon>
        <taxon>Forsythieae</taxon>
        <taxon>Abeliophyllum</taxon>
    </lineage>
</organism>
<feature type="region of interest" description="Disordered" evidence="1">
    <location>
        <begin position="1"/>
        <end position="87"/>
    </location>
</feature>
<keyword evidence="3" id="KW-1185">Reference proteome</keyword>
<feature type="compositionally biased region" description="Basic and acidic residues" evidence="1">
    <location>
        <begin position="77"/>
        <end position="87"/>
    </location>
</feature>
<dbReference type="Proteomes" id="UP001604336">
    <property type="component" value="Unassembled WGS sequence"/>
</dbReference>
<evidence type="ECO:0000256" key="1">
    <source>
        <dbReference type="SAM" id="MobiDB-lite"/>
    </source>
</evidence>
<sequence length="116" mass="12765">MAAKVRELRPGSSKDTSQKKTTEEISKEATLEEAQNVAPNQTVEELSSGDEETLAKKRRETSACAKSSHRRIARRVKPVDDATGKEKSKVTVELLEASNGENRQLVAEASARQEEI</sequence>
<feature type="compositionally biased region" description="Basic and acidic residues" evidence="1">
    <location>
        <begin position="16"/>
        <end position="30"/>
    </location>
</feature>
<reference evidence="3" key="1">
    <citation type="submission" date="2024-07" db="EMBL/GenBank/DDBJ databases">
        <title>Two chromosome-level genome assemblies of Korean endemic species Abeliophyllum distichum and Forsythia ovata (Oleaceae).</title>
        <authorList>
            <person name="Jang H."/>
        </authorList>
    </citation>
    <scope>NUCLEOTIDE SEQUENCE [LARGE SCALE GENOMIC DNA]</scope>
</reference>
<evidence type="ECO:0000313" key="3">
    <source>
        <dbReference type="Proteomes" id="UP001604336"/>
    </source>
</evidence>
<comment type="caution">
    <text evidence="2">The sequence shown here is derived from an EMBL/GenBank/DDBJ whole genome shotgun (WGS) entry which is preliminary data.</text>
</comment>
<name>A0ABD1NZC4_9LAMI</name>
<proteinExistence type="predicted"/>
<feature type="compositionally biased region" description="Basic residues" evidence="1">
    <location>
        <begin position="67"/>
        <end position="76"/>
    </location>
</feature>